<feature type="compositionally biased region" description="Pro residues" evidence="1">
    <location>
        <begin position="303"/>
        <end position="313"/>
    </location>
</feature>
<evidence type="ECO:0000313" key="4">
    <source>
        <dbReference type="Proteomes" id="UP000521943"/>
    </source>
</evidence>
<sequence length="573" mass="65240">MLNAWKSSDRPVAPKLGTVALPEAFSPARGAHHRSTSEHRPSKKSSWRNRFRSSNSESQPRAATPEVPLAEALRRARGLSDATTATSDDDDDDDDRDPSKVSSREEWEREKWKKDQRAQEKSWRFQQELAKMGHNGTLQKSKAAKEVEQEWEEEIDHIEALKREAQRHPTARITLGQALICSTVKSKAAIEEEQEREEEQRKLDEMKKAEQRKFAASRATPLKSCLKPSPPSQPNLGFSTPSPQIQGYNNSLTCLSPNMFSASYVHPQVEMRRRESVNYYSDTEGYRPAYRSRRSNTYHAAPPQAPPAQPPHPQRADSYPADSPYHGQPYAHPGQRSRNQSFSGPPQPAQVTPPGHMSNYKKAYVKPSTRPVGKDPLSLPIRDRKCSRLPVPWVPNHEETVLSWPLTDPNDQRHVAPGMGAIFFDAAFDPRVQEFEIQVMRFGERCRSPLTRAEEKMYMVLYNEKLAQWPVVVNATKGNCRVIDVFRAIYDTYSVPLTRDELLQIGQSTVERCQRAFRQRCNDTPGLPPVTEAKGLCRIDLLRGERIFKGLTPLTGSQYPVNSWQLHFEKITR</sequence>
<dbReference type="AlphaFoldDB" id="A0A8H6HJG4"/>
<feature type="domain" description="DUF6699" evidence="2">
    <location>
        <begin position="457"/>
        <end position="553"/>
    </location>
</feature>
<proteinExistence type="predicted"/>
<evidence type="ECO:0000256" key="1">
    <source>
        <dbReference type="SAM" id="MobiDB-lite"/>
    </source>
</evidence>
<accession>A0A8H6HJG4</accession>
<reference evidence="3 4" key="1">
    <citation type="submission" date="2020-07" db="EMBL/GenBank/DDBJ databases">
        <title>Comparative genomics of pyrophilous fungi reveals a link between fire events and developmental genes.</title>
        <authorList>
            <consortium name="DOE Joint Genome Institute"/>
            <person name="Steindorff A.S."/>
            <person name="Carver A."/>
            <person name="Calhoun S."/>
            <person name="Stillman K."/>
            <person name="Liu H."/>
            <person name="Lipzen A."/>
            <person name="Pangilinan J."/>
            <person name="Labutti K."/>
            <person name="Bruns T.D."/>
            <person name="Grigoriev I.V."/>
        </authorList>
    </citation>
    <scope>NUCLEOTIDE SEQUENCE [LARGE SCALE GENOMIC DNA]</scope>
    <source>
        <strain evidence="3 4">CBS 144469</strain>
    </source>
</reference>
<feature type="compositionally biased region" description="Acidic residues" evidence="1">
    <location>
        <begin position="87"/>
        <end position="96"/>
    </location>
</feature>
<feature type="compositionally biased region" description="Basic and acidic residues" evidence="1">
    <location>
        <begin position="198"/>
        <end position="213"/>
    </location>
</feature>
<dbReference type="EMBL" id="JACGCI010000077">
    <property type="protein sequence ID" value="KAF6747869.1"/>
    <property type="molecule type" value="Genomic_DNA"/>
</dbReference>
<dbReference type="InterPro" id="IPR046522">
    <property type="entry name" value="DUF6699"/>
</dbReference>
<feature type="region of interest" description="Disordered" evidence="1">
    <location>
        <begin position="1"/>
        <end position="122"/>
    </location>
</feature>
<keyword evidence="4" id="KW-1185">Reference proteome</keyword>
<dbReference type="Pfam" id="PF20415">
    <property type="entry name" value="DUF6699"/>
    <property type="match status" value="1"/>
</dbReference>
<feature type="compositionally biased region" description="Polar residues" evidence="1">
    <location>
        <begin position="235"/>
        <end position="244"/>
    </location>
</feature>
<comment type="caution">
    <text evidence="3">The sequence shown here is derived from an EMBL/GenBank/DDBJ whole genome shotgun (WGS) entry which is preliminary data.</text>
</comment>
<evidence type="ECO:0000313" key="3">
    <source>
        <dbReference type="EMBL" id="KAF6747869.1"/>
    </source>
</evidence>
<feature type="compositionally biased region" description="Basic and acidic residues" evidence="1">
    <location>
        <begin position="97"/>
        <end position="122"/>
    </location>
</feature>
<organism evidence="3 4">
    <name type="scientific">Ephemerocybe angulata</name>
    <dbReference type="NCBI Taxonomy" id="980116"/>
    <lineage>
        <taxon>Eukaryota</taxon>
        <taxon>Fungi</taxon>
        <taxon>Dikarya</taxon>
        <taxon>Basidiomycota</taxon>
        <taxon>Agaricomycotina</taxon>
        <taxon>Agaricomycetes</taxon>
        <taxon>Agaricomycetidae</taxon>
        <taxon>Agaricales</taxon>
        <taxon>Agaricineae</taxon>
        <taxon>Psathyrellaceae</taxon>
        <taxon>Ephemerocybe</taxon>
    </lineage>
</organism>
<dbReference type="Proteomes" id="UP000521943">
    <property type="component" value="Unassembled WGS sequence"/>
</dbReference>
<name>A0A8H6HJG4_9AGAR</name>
<gene>
    <name evidence="3" type="ORF">DFP72DRAFT_854061</name>
</gene>
<feature type="region of interest" description="Disordered" evidence="1">
    <location>
        <begin position="189"/>
        <end position="244"/>
    </location>
</feature>
<protein>
    <recommendedName>
        <fullName evidence="2">DUF6699 domain-containing protein</fullName>
    </recommendedName>
</protein>
<dbReference type="OrthoDB" id="2970175at2759"/>
<evidence type="ECO:0000259" key="2">
    <source>
        <dbReference type="Pfam" id="PF20415"/>
    </source>
</evidence>
<feature type="region of interest" description="Disordered" evidence="1">
    <location>
        <begin position="294"/>
        <end position="379"/>
    </location>
</feature>
<feature type="compositionally biased region" description="Basic residues" evidence="1">
    <location>
        <begin position="41"/>
        <end position="51"/>
    </location>
</feature>